<organism evidence="2 3">
    <name type="scientific">Flavisolibacter ginsengisoli DSM 18119</name>
    <dbReference type="NCBI Taxonomy" id="1121884"/>
    <lineage>
        <taxon>Bacteria</taxon>
        <taxon>Pseudomonadati</taxon>
        <taxon>Bacteroidota</taxon>
        <taxon>Chitinophagia</taxon>
        <taxon>Chitinophagales</taxon>
        <taxon>Chitinophagaceae</taxon>
        <taxon>Flavisolibacter</taxon>
    </lineage>
</organism>
<evidence type="ECO:0000256" key="1">
    <source>
        <dbReference type="SAM" id="Phobius"/>
    </source>
</evidence>
<keyword evidence="3" id="KW-1185">Reference proteome</keyword>
<dbReference type="STRING" id="1121884.SAMN02745131_03059"/>
<sequence>MEDFATQTGTTPKEDLKTKATHLKDHASEYVKTYVQLAKAKATIGASNAASGIVIAVSAVLFTFFFLIFAFTGVAWWLGGLLNSPAGGFFCVAGFFLLLIILVVALRKKVIVPMIRNSIISKVYEKD</sequence>
<dbReference type="EMBL" id="FQUU01000013">
    <property type="protein sequence ID" value="SHF59152.1"/>
    <property type="molecule type" value="Genomic_DNA"/>
</dbReference>
<dbReference type="InterPro" id="IPR009937">
    <property type="entry name" value="Phage_holin_3_6"/>
</dbReference>
<reference evidence="2 3" key="1">
    <citation type="submission" date="2016-11" db="EMBL/GenBank/DDBJ databases">
        <authorList>
            <person name="Jaros S."/>
            <person name="Januszkiewicz K."/>
            <person name="Wedrychowicz H."/>
        </authorList>
    </citation>
    <scope>NUCLEOTIDE SEQUENCE [LARGE SCALE GENOMIC DNA]</scope>
    <source>
        <strain evidence="2 3">DSM 18119</strain>
    </source>
</reference>
<dbReference type="Pfam" id="PF07332">
    <property type="entry name" value="Phage_holin_3_6"/>
    <property type="match status" value="1"/>
</dbReference>
<evidence type="ECO:0000313" key="2">
    <source>
        <dbReference type="EMBL" id="SHF59152.1"/>
    </source>
</evidence>
<evidence type="ECO:0000313" key="3">
    <source>
        <dbReference type="Proteomes" id="UP000184048"/>
    </source>
</evidence>
<keyword evidence="1" id="KW-0472">Membrane</keyword>
<feature type="transmembrane region" description="Helical" evidence="1">
    <location>
        <begin position="49"/>
        <end position="78"/>
    </location>
</feature>
<proteinExistence type="predicted"/>
<dbReference type="Proteomes" id="UP000184048">
    <property type="component" value="Unassembled WGS sequence"/>
</dbReference>
<feature type="transmembrane region" description="Helical" evidence="1">
    <location>
        <begin position="84"/>
        <end position="106"/>
    </location>
</feature>
<keyword evidence="1" id="KW-1133">Transmembrane helix</keyword>
<name>A0A1M5CXE6_9BACT</name>
<accession>A0A1M5CXE6</accession>
<dbReference type="AlphaFoldDB" id="A0A1M5CXE6"/>
<protein>
    <submittedName>
        <fullName evidence="2">Putative Holin-X, holin superfamily III</fullName>
    </submittedName>
</protein>
<keyword evidence="1" id="KW-0812">Transmembrane</keyword>
<dbReference type="RefSeq" id="WP_072836195.1">
    <property type="nucleotide sequence ID" value="NZ_FQUU01000013.1"/>
</dbReference>
<gene>
    <name evidence="2" type="ORF">SAMN02745131_03059</name>
</gene>